<evidence type="ECO:0000313" key="6">
    <source>
        <dbReference type="Proteomes" id="UP000601435"/>
    </source>
</evidence>
<keyword evidence="6" id="KW-1185">Reference proteome</keyword>
<evidence type="ECO:0000256" key="2">
    <source>
        <dbReference type="SAM" id="MobiDB-lite"/>
    </source>
</evidence>
<keyword evidence="1" id="KW-0106">Calcium</keyword>
<dbReference type="GO" id="GO:0005737">
    <property type="term" value="C:cytoplasm"/>
    <property type="evidence" value="ECO:0007669"/>
    <property type="project" value="TreeGrafter"/>
</dbReference>
<dbReference type="CDD" id="cd00052">
    <property type="entry name" value="EH"/>
    <property type="match status" value="3"/>
</dbReference>
<feature type="domain" description="EH" evidence="3">
    <location>
        <begin position="33"/>
        <end position="114"/>
    </location>
</feature>
<feature type="domain" description="EH" evidence="3">
    <location>
        <begin position="175"/>
        <end position="257"/>
    </location>
</feature>
<gene>
    <name evidence="5" type="ORF">SNEC2469_LOCUS3157</name>
</gene>
<feature type="domain" description="EF-hand" evidence="4">
    <location>
        <begin position="321"/>
        <end position="356"/>
    </location>
</feature>
<feature type="domain" description="EH" evidence="3">
    <location>
        <begin position="392"/>
        <end position="438"/>
    </location>
</feature>
<dbReference type="PROSITE" id="PS00018">
    <property type="entry name" value="EF_HAND_1"/>
    <property type="match status" value="2"/>
</dbReference>
<accession>A0A812K849</accession>
<dbReference type="Pfam" id="PF12763">
    <property type="entry name" value="EH"/>
    <property type="match status" value="4"/>
</dbReference>
<dbReference type="GO" id="GO:0006897">
    <property type="term" value="P:endocytosis"/>
    <property type="evidence" value="ECO:0007669"/>
    <property type="project" value="TreeGrafter"/>
</dbReference>
<dbReference type="InterPro" id="IPR011992">
    <property type="entry name" value="EF-hand-dom_pair"/>
</dbReference>
<dbReference type="EMBL" id="CAJNJA010007507">
    <property type="protein sequence ID" value="CAE7225556.1"/>
    <property type="molecule type" value="Genomic_DNA"/>
</dbReference>
<feature type="region of interest" description="Disordered" evidence="2">
    <location>
        <begin position="128"/>
        <end position="149"/>
    </location>
</feature>
<dbReference type="InterPro" id="IPR018247">
    <property type="entry name" value="EF_Hand_1_Ca_BS"/>
</dbReference>
<dbReference type="AlphaFoldDB" id="A0A812K849"/>
<evidence type="ECO:0000256" key="1">
    <source>
        <dbReference type="ARBA" id="ARBA00022837"/>
    </source>
</evidence>
<dbReference type="GO" id="GO:0005886">
    <property type="term" value="C:plasma membrane"/>
    <property type="evidence" value="ECO:0007669"/>
    <property type="project" value="TreeGrafter"/>
</dbReference>
<dbReference type="SMART" id="SM00054">
    <property type="entry name" value="EFh"/>
    <property type="match status" value="3"/>
</dbReference>
<dbReference type="PANTHER" id="PTHR11216">
    <property type="entry name" value="EH DOMAIN"/>
    <property type="match status" value="1"/>
</dbReference>
<dbReference type="GO" id="GO:0005509">
    <property type="term" value="F:calcium ion binding"/>
    <property type="evidence" value="ECO:0007669"/>
    <property type="project" value="InterPro"/>
</dbReference>
<evidence type="ECO:0000259" key="3">
    <source>
        <dbReference type="PROSITE" id="PS50031"/>
    </source>
</evidence>
<organism evidence="5 6">
    <name type="scientific">Symbiodinium necroappetens</name>
    <dbReference type="NCBI Taxonomy" id="1628268"/>
    <lineage>
        <taxon>Eukaryota</taxon>
        <taxon>Sar</taxon>
        <taxon>Alveolata</taxon>
        <taxon>Dinophyceae</taxon>
        <taxon>Suessiales</taxon>
        <taxon>Symbiodiniaceae</taxon>
        <taxon>Symbiodinium</taxon>
    </lineage>
</organism>
<dbReference type="PROSITE" id="PS50222">
    <property type="entry name" value="EF_HAND_2"/>
    <property type="match status" value="3"/>
</dbReference>
<comment type="caution">
    <text evidence="5">The sequence shown here is derived from an EMBL/GenBank/DDBJ whole genome shotgun (WGS) entry which is preliminary data.</text>
</comment>
<name>A0A812K849_9DINO</name>
<reference evidence="5" key="1">
    <citation type="submission" date="2021-02" db="EMBL/GenBank/DDBJ databases">
        <authorList>
            <person name="Dougan E. K."/>
            <person name="Rhodes N."/>
            <person name="Thang M."/>
            <person name="Chan C."/>
        </authorList>
    </citation>
    <scope>NUCLEOTIDE SEQUENCE</scope>
</reference>
<dbReference type="InterPro" id="IPR000261">
    <property type="entry name" value="EH_dom"/>
</dbReference>
<dbReference type="InterPro" id="IPR002048">
    <property type="entry name" value="EF_hand_dom"/>
</dbReference>
<feature type="domain" description="EF-hand" evidence="4">
    <location>
        <begin position="65"/>
        <end position="100"/>
    </location>
</feature>
<feature type="domain" description="EH" evidence="3">
    <location>
        <begin position="288"/>
        <end position="377"/>
    </location>
</feature>
<dbReference type="SUPFAM" id="SSF47473">
    <property type="entry name" value="EF-hand"/>
    <property type="match status" value="4"/>
</dbReference>
<dbReference type="Proteomes" id="UP000601435">
    <property type="component" value="Unassembled WGS sequence"/>
</dbReference>
<evidence type="ECO:0000259" key="4">
    <source>
        <dbReference type="PROSITE" id="PS50222"/>
    </source>
</evidence>
<feature type="domain" description="EF-hand" evidence="4">
    <location>
        <begin position="208"/>
        <end position="243"/>
    </location>
</feature>
<dbReference type="OrthoDB" id="73919at2759"/>
<dbReference type="PROSITE" id="PS50031">
    <property type="entry name" value="EH"/>
    <property type="match status" value="4"/>
</dbReference>
<sequence length="438" mass="47533">AELPPFLPSGPRPSLFGSASQLAEVSWEVTPEEREGLQQLFLSAPRDGGFLAAADAGQILERSQLPRSELSQIWSLSDVDGDGRLRFGEFMCAMTLAERRRQGAALPSLLPVALQAVSLARCPEEPVEDLPSIGPQVAGDVGARDPGDRRLEDESIAPIQPAGSGDALWEPSADELGDYKQLFLRLVGDADALLGAQGGKEVLERSGLPLTELAAIWNLSDVDGDGELALCEFACAMHLTARRRAGAVLPEELPSPLTRLVAGAVQFPEIANSLPAEDDSRWAIDPELLNQYRQIFDGIERRHADSLSAVEAQEVLQRSRLPNQELEAIWQLSDVDQDGELCFEEFACAIHLASLRREGEELPSQLPPALAASLANSTGGDSTDIWSLDPVELQRYSELFASLPRQGDVLAAEDAKEVLERSGLPTEELRQIWRLGAR</sequence>
<dbReference type="SMART" id="SM00027">
    <property type="entry name" value="EH"/>
    <property type="match status" value="3"/>
</dbReference>
<protein>
    <recommendedName>
        <fullName evidence="7">Calmodulin</fullName>
    </recommendedName>
</protein>
<dbReference type="Gene3D" id="1.10.238.10">
    <property type="entry name" value="EF-hand"/>
    <property type="match status" value="4"/>
</dbReference>
<evidence type="ECO:0000313" key="5">
    <source>
        <dbReference type="EMBL" id="CAE7225556.1"/>
    </source>
</evidence>
<proteinExistence type="predicted"/>
<feature type="non-terminal residue" evidence="5">
    <location>
        <position position="438"/>
    </location>
</feature>
<dbReference type="GO" id="GO:0016197">
    <property type="term" value="P:endosomal transport"/>
    <property type="evidence" value="ECO:0007669"/>
    <property type="project" value="TreeGrafter"/>
</dbReference>
<evidence type="ECO:0008006" key="7">
    <source>
        <dbReference type="Google" id="ProtNLM"/>
    </source>
</evidence>